<name>A0A9P6EK41_9AGAR</name>
<dbReference type="AlphaFoldDB" id="A0A9P6EK41"/>
<sequence length="219" mass="23781">MFHLSGIALKTSLVRSIAFCLELETIRLMDVSQQFVCVDKILSLPSLKRLSLHIPDGTDFELKNATFRPSITALEIPGSSSIVYSTLLGLKYGEELEKLTINITSCNPGTSVNDVILDTLVPLVTASSNTLKELKFIAESGGESENLAEGTVAAFGRCVGLHTLQLDTSLIFNFSKQFRGFPEFSPLTHRCLPCNNPSNALSNCELWLLARAASSQNAA</sequence>
<evidence type="ECO:0000313" key="1">
    <source>
        <dbReference type="EMBL" id="KAF9531218.1"/>
    </source>
</evidence>
<proteinExistence type="predicted"/>
<gene>
    <name evidence="1" type="ORF">CPB83DRAFT_849580</name>
</gene>
<evidence type="ECO:0000313" key="2">
    <source>
        <dbReference type="Proteomes" id="UP000807306"/>
    </source>
</evidence>
<dbReference type="Proteomes" id="UP000807306">
    <property type="component" value="Unassembled WGS sequence"/>
</dbReference>
<reference evidence="1" key="1">
    <citation type="submission" date="2020-11" db="EMBL/GenBank/DDBJ databases">
        <authorList>
            <consortium name="DOE Joint Genome Institute"/>
            <person name="Ahrendt S."/>
            <person name="Riley R."/>
            <person name="Andreopoulos W."/>
            <person name="Labutti K."/>
            <person name="Pangilinan J."/>
            <person name="Ruiz-Duenas F.J."/>
            <person name="Barrasa J.M."/>
            <person name="Sanchez-Garcia M."/>
            <person name="Camarero S."/>
            <person name="Miyauchi S."/>
            <person name="Serrano A."/>
            <person name="Linde D."/>
            <person name="Babiker R."/>
            <person name="Drula E."/>
            <person name="Ayuso-Fernandez I."/>
            <person name="Pacheco R."/>
            <person name="Padilla G."/>
            <person name="Ferreira P."/>
            <person name="Barriuso J."/>
            <person name="Kellner H."/>
            <person name="Castanera R."/>
            <person name="Alfaro M."/>
            <person name="Ramirez L."/>
            <person name="Pisabarro A.G."/>
            <person name="Kuo A."/>
            <person name="Tritt A."/>
            <person name="Lipzen A."/>
            <person name="He G."/>
            <person name="Yan M."/>
            <person name="Ng V."/>
            <person name="Cullen D."/>
            <person name="Martin F."/>
            <person name="Rosso M.-N."/>
            <person name="Henrissat B."/>
            <person name="Hibbett D."/>
            <person name="Martinez A.T."/>
            <person name="Grigoriev I.V."/>
        </authorList>
    </citation>
    <scope>NUCLEOTIDE SEQUENCE</scope>
    <source>
        <strain evidence="1">CBS 506.95</strain>
    </source>
</reference>
<accession>A0A9P6EK41</accession>
<keyword evidence="2" id="KW-1185">Reference proteome</keyword>
<protein>
    <submittedName>
        <fullName evidence="1">Uncharacterized protein</fullName>
    </submittedName>
</protein>
<dbReference type="EMBL" id="MU157836">
    <property type="protein sequence ID" value="KAF9531218.1"/>
    <property type="molecule type" value="Genomic_DNA"/>
</dbReference>
<organism evidence="1 2">
    <name type="scientific">Crepidotus variabilis</name>
    <dbReference type="NCBI Taxonomy" id="179855"/>
    <lineage>
        <taxon>Eukaryota</taxon>
        <taxon>Fungi</taxon>
        <taxon>Dikarya</taxon>
        <taxon>Basidiomycota</taxon>
        <taxon>Agaricomycotina</taxon>
        <taxon>Agaricomycetes</taxon>
        <taxon>Agaricomycetidae</taxon>
        <taxon>Agaricales</taxon>
        <taxon>Agaricineae</taxon>
        <taxon>Crepidotaceae</taxon>
        <taxon>Crepidotus</taxon>
    </lineage>
</organism>
<comment type="caution">
    <text evidence="1">The sequence shown here is derived from an EMBL/GenBank/DDBJ whole genome shotgun (WGS) entry which is preliminary data.</text>
</comment>